<keyword evidence="2" id="KW-1185">Reference proteome</keyword>
<dbReference type="AlphaFoldDB" id="A0AAD6IWF7"/>
<evidence type="ECO:0000313" key="2">
    <source>
        <dbReference type="Proteomes" id="UP001221413"/>
    </source>
</evidence>
<name>A0AAD6IWF7_DREDA</name>
<organism evidence="1 2">
    <name type="scientific">Drechslerella dactyloides</name>
    <name type="common">Nematode-trapping fungus</name>
    <name type="synonym">Arthrobotrys dactyloides</name>
    <dbReference type="NCBI Taxonomy" id="74499"/>
    <lineage>
        <taxon>Eukaryota</taxon>
        <taxon>Fungi</taxon>
        <taxon>Dikarya</taxon>
        <taxon>Ascomycota</taxon>
        <taxon>Pezizomycotina</taxon>
        <taxon>Orbiliomycetes</taxon>
        <taxon>Orbiliales</taxon>
        <taxon>Orbiliaceae</taxon>
        <taxon>Drechslerella</taxon>
    </lineage>
</organism>
<dbReference type="Proteomes" id="UP001221413">
    <property type="component" value="Unassembled WGS sequence"/>
</dbReference>
<dbReference type="EMBL" id="JAQGDS010000006">
    <property type="protein sequence ID" value="KAJ6259983.1"/>
    <property type="molecule type" value="Genomic_DNA"/>
</dbReference>
<evidence type="ECO:0000313" key="1">
    <source>
        <dbReference type="EMBL" id="KAJ6259983.1"/>
    </source>
</evidence>
<sequence>MPMKHLPVPLGVPGRSGIIRRFKSDKEHASSDSAPRIFESQGWRRVQSDGGDTTVDGFENVAAGIVETRSWRIQDITSMSKRHELASTNYAYQYA</sequence>
<gene>
    <name evidence="1" type="ORF">Dda_5627</name>
</gene>
<reference evidence="1" key="1">
    <citation type="submission" date="2023-01" db="EMBL/GenBank/DDBJ databases">
        <title>The chitinases involved in constricting ring structure development in the nematode-trapping fungus Drechslerella dactyloides.</title>
        <authorList>
            <person name="Wang R."/>
            <person name="Zhang L."/>
            <person name="Tang P."/>
            <person name="Li S."/>
            <person name="Liang L."/>
        </authorList>
    </citation>
    <scope>NUCLEOTIDE SEQUENCE</scope>
    <source>
        <strain evidence="1">YMF1.00031</strain>
    </source>
</reference>
<proteinExistence type="predicted"/>
<comment type="caution">
    <text evidence="1">The sequence shown here is derived from an EMBL/GenBank/DDBJ whole genome shotgun (WGS) entry which is preliminary data.</text>
</comment>
<protein>
    <submittedName>
        <fullName evidence="1">Uncharacterized protein</fullName>
    </submittedName>
</protein>
<accession>A0AAD6IWF7</accession>